<name>T0ZU33_9ZZZZ</name>
<dbReference type="EMBL" id="AUZZ01009897">
    <property type="protein sequence ID" value="EQD32174.1"/>
    <property type="molecule type" value="Genomic_DNA"/>
</dbReference>
<dbReference type="AlphaFoldDB" id="T0ZU33"/>
<proteinExistence type="predicted"/>
<evidence type="ECO:0000313" key="1">
    <source>
        <dbReference type="EMBL" id="EQD32174.1"/>
    </source>
</evidence>
<gene>
    <name evidence="1" type="ORF">B2A_13663</name>
</gene>
<reference evidence="1" key="2">
    <citation type="journal article" date="2014" name="ISME J.">
        <title>Microbial stratification in low pH oxic and suboxic macroscopic growths along an acid mine drainage.</title>
        <authorList>
            <person name="Mendez-Garcia C."/>
            <person name="Mesa V."/>
            <person name="Sprenger R.R."/>
            <person name="Richter M."/>
            <person name="Diez M.S."/>
            <person name="Solano J."/>
            <person name="Bargiela R."/>
            <person name="Golyshina O.V."/>
            <person name="Manteca A."/>
            <person name="Ramos J.L."/>
            <person name="Gallego J.R."/>
            <person name="Llorente I."/>
            <person name="Martins Dos Santos V.A."/>
            <person name="Jensen O.N."/>
            <person name="Pelaez A.I."/>
            <person name="Sanchez J."/>
            <person name="Ferrer M."/>
        </authorList>
    </citation>
    <scope>NUCLEOTIDE SEQUENCE</scope>
</reference>
<protein>
    <submittedName>
        <fullName evidence="1">ISPsy21, transposase orfB</fullName>
    </submittedName>
</protein>
<accession>T0ZU33</accession>
<sequence>GGAIEGKLWVHDFVLDTLEQALHARRPHSKDATHPSERNVRHVSICYTKRLRAADIGASVGSVCDSCDNALAKTINDL</sequence>
<comment type="caution">
    <text evidence="1">The sequence shown here is derived from an EMBL/GenBank/DDBJ whole genome shotgun (WGS) entry which is preliminary data.</text>
</comment>
<reference evidence="1" key="1">
    <citation type="submission" date="2013-08" db="EMBL/GenBank/DDBJ databases">
        <authorList>
            <person name="Mendez C."/>
            <person name="Richter M."/>
            <person name="Ferrer M."/>
            <person name="Sanchez J."/>
        </authorList>
    </citation>
    <scope>NUCLEOTIDE SEQUENCE</scope>
</reference>
<feature type="non-terminal residue" evidence="1">
    <location>
        <position position="1"/>
    </location>
</feature>
<organism evidence="1">
    <name type="scientific">mine drainage metagenome</name>
    <dbReference type="NCBI Taxonomy" id="410659"/>
    <lineage>
        <taxon>unclassified sequences</taxon>
        <taxon>metagenomes</taxon>
        <taxon>ecological metagenomes</taxon>
    </lineage>
</organism>